<dbReference type="Pfam" id="PF01259">
    <property type="entry name" value="SAICAR_synt"/>
    <property type="match status" value="1"/>
</dbReference>
<dbReference type="Gene3D" id="3.30.470.20">
    <property type="entry name" value="ATP-grasp fold, B domain"/>
    <property type="match status" value="1"/>
</dbReference>
<dbReference type="EMBL" id="JAQNDK010000004">
    <property type="protein sequence ID" value="MDC0682556.1"/>
    <property type="molecule type" value="Genomic_DNA"/>
</dbReference>
<dbReference type="PANTHER" id="PTHR43700:SF1">
    <property type="entry name" value="PHOSPHORIBOSYLAMINOIMIDAZOLE-SUCCINOCARBOXAMIDE SYNTHASE"/>
    <property type="match status" value="1"/>
</dbReference>
<dbReference type="Gene3D" id="3.30.200.20">
    <property type="entry name" value="Phosphorylase Kinase, domain 1"/>
    <property type="match status" value="1"/>
</dbReference>
<organism evidence="11 12">
    <name type="scientific">Sorangium atrum</name>
    <dbReference type="NCBI Taxonomy" id="2995308"/>
    <lineage>
        <taxon>Bacteria</taxon>
        <taxon>Pseudomonadati</taxon>
        <taxon>Myxococcota</taxon>
        <taxon>Polyangia</taxon>
        <taxon>Polyangiales</taxon>
        <taxon>Polyangiaceae</taxon>
        <taxon>Sorangium</taxon>
    </lineage>
</organism>
<dbReference type="InterPro" id="IPR018236">
    <property type="entry name" value="SAICAR_synthetase_CS"/>
</dbReference>
<keyword evidence="3 8" id="KW-0436">Ligase</keyword>
<keyword evidence="5 8" id="KW-0658">Purine biosynthesis</keyword>
<comment type="catalytic activity">
    <reaction evidence="7 8">
        <text>5-amino-1-(5-phospho-D-ribosyl)imidazole-4-carboxylate + L-aspartate + ATP = (2S)-2-[5-amino-1-(5-phospho-beta-D-ribosyl)imidazole-4-carboxamido]succinate + ADP + phosphate + 2 H(+)</text>
        <dbReference type="Rhea" id="RHEA:22628"/>
        <dbReference type="ChEBI" id="CHEBI:15378"/>
        <dbReference type="ChEBI" id="CHEBI:29991"/>
        <dbReference type="ChEBI" id="CHEBI:30616"/>
        <dbReference type="ChEBI" id="CHEBI:43474"/>
        <dbReference type="ChEBI" id="CHEBI:58443"/>
        <dbReference type="ChEBI" id="CHEBI:77657"/>
        <dbReference type="ChEBI" id="CHEBI:456216"/>
        <dbReference type="EC" id="6.3.2.6"/>
    </reaction>
</comment>
<evidence type="ECO:0000256" key="8">
    <source>
        <dbReference type="HAMAP-Rule" id="MF_00137"/>
    </source>
</evidence>
<reference evidence="11 12" key="1">
    <citation type="submission" date="2023-01" db="EMBL/GenBank/DDBJ databases">
        <title>Minimal conservation of predation-associated metabolite biosynthetic gene clusters underscores biosynthetic potential of Myxococcota including descriptions for ten novel species: Archangium lansinium sp. nov., Myxococcus landrumus sp. nov., Nannocystis bai.</title>
        <authorList>
            <person name="Ahearne A."/>
            <person name="Stevens C."/>
            <person name="Dowd S."/>
        </authorList>
    </citation>
    <scope>NUCLEOTIDE SEQUENCE [LARGE SCALE GENOMIC DNA]</scope>
    <source>
        <strain evidence="11 12">WIWO2</strain>
    </source>
</reference>
<dbReference type="SUPFAM" id="SSF56104">
    <property type="entry name" value="SAICAR synthase-like"/>
    <property type="match status" value="1"/>
</dbReference>
<evidence type="ECO:0000256" key="4">
    <source>
        <dbReference type="ARBA" id="ARBA00022741"/>
    </source>
</evidence>
<dbReference type="PROSITE" id="PS01058">
    <property type="entry name" value="SAICAR_SYNTHETASE_2"/>
    <property type="match status" value="1"/>
</dbReference>
<sequence>MVTEDDLRTALGRVLERTSLAGPFARYEGKVRDCYTTPDGRRLLVVTDRISAFDRVLGTLPLKGQVLNRLSAFWFERTRSVAPNHMISQPDPNVLEAIECVPLPVEMVVRAYVTGVTSTSIWTHYARGERVFCGHRLPDGLRKNERLPQPILTPSTKAPKGGHDLSASREEILALGTIAPRDFDAAAEMALALFEHGARACAEQGLILVDTKYEFGKDRDGNIVVIDEIHTPDSSRFWFASSYGERFSAGEDPESFDKEYVRRWLAARGFQGDGPIPSIPDEIRIEASRRYIEAFERITGAAFVPDLEDPAVRIPRNLGPRSAARPTSSSG</sequence>
<evidence type="ECO:0000313" key="12">
    <source>
        <dbReference type="Proteomes" id="UP001217485"/>
    </source>
</evidence>
<dbReference type="NCBIfam" id="NF009251">
    <property type="entry name" value="PRK12607.1"/>
    <property type="match status" value="1"/>
</dbReference>
<keyword evidence="12" id="KW-1185">Reference proteome</keyword>
<evidence type="ECO:0000256" key="2">
    <source>
        <dbReference type="ARBA" id="ARBA00010190"/>
    </source>
</evidence>
<proteinExistence type="inferred from homology"/>
<accession>A0ABT5C7Z7</accession>
<gene>
    <name evidence="8" type="primary">purC</name>
    <name evidence="11" type="ORF">POL72_32815</name>
</gene>
<keyword evidence="4 8" id="KW-0547">Nucleotide-binding</keyword>
<comment type="pathway">
    <text evidence="1 8">Purine metabolism; IMP biosynthesis via de novo pathway; 5-amino-1-(5-phospho-D-ribosyl)imidazole-4-carboxamide from 5-amino-1-(5-phospho-D-ribosyl)imidazole-4-carboxylate: step 1/2.</text>
</comment>
<dbReference type="RefSeq" id="WP_272100574.1">
    <property type="nucleotide sequence ID" value="NZ_JAQNDK010000004.1"/>
</dbReference>
<dbReference type="CDD" id="cd01414">
    <property type="entry name" value="SAICAR_synt_Sc"/>
    <property type="match status" value="1"/>
</dbReference>
<evidence type="ECO:0000256" key="3">
    <source>
        <dbReference type="ARBA" id="ARBA00022598"/>
    </source>
</evidence>
<evidence type="ECO:0000256" key="5">
    <source>
        <dbReference type="ARBA" id="ARBA00022755"/>
    </source>
</evidence>
<evidence type="ECO:0000313" key="11">
    <source>
        <dbReference type="EMBL" id="MDC0682556.1"/>
    </source>
</evidence>
<comment type="similarity">
    <text evidence="2 8">Belongs to the SAICAR synthetase family.</text>
</comment>
<dbReference type="HAMAP" id="MF_00137">
    <property type="entry name" value="SAICAR_synth"/>
    <property type="match status" value="1"/>
</dbReference>
<evidence type="ECO:0000256" key="9">
    <source>
        <dbReference type="SAM" id="MobiDB-lite"/>
    </source>
</evidence>
<feature type="region of interest" description="Disordered" evidence="9">
    <location>
        <begin position="144"/>
        <end position="163"/>
    </location>
</feature>
<evidence type="ECO:0000256" key="7">
    <source>
        <dbReference type="ARBA" id="ARBA00048475"/>
    </source>
</evidence>
<dbReference type="Proteomes" id="UP001217485">
    <property type="component" value="Unassembled WGS sequence"/>
</dbReference>
<protein>
    <recommendedName>
        <fullName evidence="8">Phosphoribosylaminoimidazole-succinocarboxamide synthase</fullName>
        <ecNumber evidence="8">6.3.2.6</ecNumber>
    </recommendedName>
    <alternativeName>
        <fullName evidence="8">SAICAR synthetase</fullName>
    </alternativeName>
</protein>
<dbReference type="PANTHER" id="PTHR43700">
    <property type="entry name" value="PHOSPHORIBOSYLAMINOIMIDAZOLE-SUCCINOCARBOXAMIDE SYNTHASE"/>
    <property type="match status" value="1"/>
</dbReference>
<comment type="caution">
    <text evidence="11">The sequence shown here is derived from an EMBL/GenBank/DDBJ whole genome shotgun (WGS) entry which is preliminary data.</text>
</comment>
<evidence type="ECO:0000256" key="1">
    <source>
        <dbReference type="ARBA" id="ARBA00004672"/>
    </source>
</evidence>
<keyword evidence="6 8" id="KW-0067">ATP-binding</keyword>
<evidence type="ECO:0000256" key="6">
    <source>
        <dbReference type="ARBA" id="ARBA00022840"/>
    </source>
</evidence>
<dbReference type="InterPro" id="IPR028923">
    <property type="entry name" value="SAICAR_synt/ADE2_N"/>
</dbReference>
<dbReference type="GO" id="GO:0004639">
    <property type="term" value="F:phosphoribosylaminoimidazolesuccinocarboxamide synthase activity"/>
    <property type="evidence" value="ECO:0007669"/>
    <property type="project" value="UniProtKB-EC"/>
</dbReference>
<feature type="domain" description="SAICAR synthetase/ADE2 N-terminal" evidence="10">
    <location>
        <begin position="27"/>
        <end position="267"/>
    </location>
</feature>
<dbReference type="EC" id="6.3.2.6" evidence="8"/>
<name>A0ABT5C7Z7_9BACT</name>
<evidence type="ECO:0000259" key="10">
    <source>
        <dbReference type="Pfam" id="PF01259"/>
    </source>
</evidence>